<feature type="compositionally biased region" description="Polar residues" evidence="1">
    <location>
        <begin position="108"/>
        <end position="118"/>
    </location>
</feature>
<reference evidence="2" key="1">
    <citation type="journal article" date="2014" name="Int. J. Syst. Evol. Microbiol.">
        <title>Complete genome sequence of Corynebacterium casei LMG S-19264T (=DSM 44701T), isolated from a smear-ripened cheese.</title>
        <authorList>
            <consortium name="US DOE Joint Genome Institute (JGI-PGF)"/>
            <person name="Walter F."/>
            <person name="Albersmeier A."/>
            <person name="Kalinowski J."/>
            <person name="Ruckert C."/>
        </authorList>
    </citation>
    <scope>NUCLEOTIDE SEQUENCE</scope>
    <source>
        <strain evidence="2">JCM 3086</strain>
    </source>
</reference>
<sequence length="125" mass="13463">MVVQGLQVEPDRGRVSFAVRDRGGDHVLRQWDRADHLGHGALQHVGLDLALEGEDTPVVDGHHIRPVLITCSPHTRPRQATYASASFDTAVTRYAADVPSPASPTAEARSQSWNSVPSHLSGGVK</sequence>
<organism evidence="2 3">
    <name type="scientific">Streptomyces brasiliensis</name>
    <dbReference type="NCBI Taxonomy" id="1954"/>
    <lineage>
        <taxon>Bacteria</taxon>
        <taxon>Bacillati</taxon>
        <taxon>Actinomycetota</taxon>
        <taxon>Actinomycetes</taxon>
        <taxon>Kitasatosporales</taxon>
        <taxon>Streptomycetaceae</taxon>
        <taxon>Streptomyces</taxon>
    </lineage>
</organism>
<proteinExistence type="predicted"/>
<evidence type="ECO:0000313" key="2">
    <source>
        <dbReference type="EMBL" id="GGJ40162.1"/>
    </source>
</evidence>
<reference evidence="2" key="2">
    <citation type="submission" date="2020-09" db="EMBL/GenBank/DDBJ databases">
        <authorList>
            <person name="Sun Q."/>
            <person name="Ohkuma M."/>
        </authorList>
    </citation>
    <scope>NUCLEOTIDE SEQUENCE</scope>
    <source>
        <strain evidence="2">JCM 3086</strain>
    </source>
</reference>
<dbReference type="Proteomes" id="UP000657574">
    <property type="component" value="Unassembled WGS sequence"/>
</dbReference>
<dbReference type="EMBL" id="BMQA01000024">
    <property type="protein sequence ID" value="GGJ40162.1"/>
    <property type="molecule type" value="Genomic_DNA"/>
</dbReference>
<feature type="region of interest" description="Disordered" evidence="1">
    <location>
        <begin position="97"/>
        <end position="125"/>
    </location>
</feature>
<name>A0A917NXZ7_9ACTN</name>
<keyword evidence="3" id="KW-1185">Reference proteome</keyword>
<accession>A0A917NXZ7</accession>
<dbReference type="AlphaFoldDB" id="A0A917NXZ7"/>
<comment type="caution">
    <text evidence="2">The sequence shown here is derived from an EMBL/GenBank/DDBJ whole genome shotgun (WGS) entry which is preliminary data.</text>
</comment>
<gene>
    <name evidence="2" type="ORF">GCM10010121_059100</name>
</gene>
<protein>
    <submittedName>
        <fullName evidence="2">Uncharacterized protein</fullName>
    </submittedName>
</protein>
<evidence type="ECO:0000313" key="3">
    <source>
        <dbReference type="Proteomes" id="UP000657574"/>
    </source>
</evidence>
<evidence type="ECO:0000256" key="1">
    <source>
        <dbReference type="SAM" id="MobiDB-lite"/>
    </source>
</evidence>